<dbReference type="Proteomes" id="UP001632038">
    <property type="component" value="Unassembled WGS sequence"/>
</dbReference>
<sequence length="185" mass="20743">MINQLICYFQPSYNNIVMDRKYKSRVNFVDESALAKSAAWAWFQQGSSSGQSVPEFDVSRMKPESNPSRYKLEALKNVQKLALKSPEIKLSSPRSSNGSLFDNYEIERISRQLDHYIESSHAKQRGHGSGESTVMVPAADGAAANVTTKNKVVRKKKTKLGIFRLRHVPACGSSSDDVVEYSRRP</sequence>
<organism evidence="1 2">
    <name type="scientific">Castilleja foliolosa</name>
    <dbReference type="NCBI Taxonomy" id="1961234"/>
    <lineage>
        <taxon>Eukaryota</taxon>
        <taxon>Viridiplantae</taxon>
        <taxon>Streptophyta</taxon>
        <taxon>Embryophyta</taxon>
        <taxon>Tracheophyta</taxon>
        <taxon>Spermatophyta</taxon>
        <taxon>Magnoliopsida</taxon>
        <taxon>eudicotyledons</taxon>
        <taxon>Gunneridae</taxon>
        <taxon>Pentapetalae</taxon>
        <taxon>asterids</taxon>
        <taxon>lamiids</taxon>
        <taxon>Lamiales</taxon>
        <taxon>Orobanchaceae</taxon>
        <taxon>Pedicularideae</taxon>
        <taxon>Castillejinae</taxon>
        <taxon>Castilleja</taxon>
    </lineage>
</organism>
<name>A0ABD3B834_9LAMI</name>
<protein>
    <submittedName>
        <fullName evidence="1">Uncharacterized protein</fullName>
    </submittedName>
</protein>
<reference evidence="2" key="1">
    <citation type="journal article" date="2024" name="IScience">
        <title>Strigolactones Initiate the Formation of Haustorium-like Structures in Castilleja.</title>
        <authorList>
            <person name="Buerger M."/>
            <person name="Peterson D."/>
            <person name="Chory J."/>
        </authorList>
    </citation>
    <scope>NUCLEOTIDE SEQUENCE [LARGE SCALE GENOMIC DNA]</scope>
</reference>
<comment type="caution">
    <text evidence="1">The sequence shown here is derived from an EMBL/GenBank/DDBJ whole genome shotgun (WGS) entry which is preliminary data.</text>
</comment>
<dbReference type="AlphaFoldDB" id="A0ABD3B834"/>
<dbReference type="PANTHER" id="PTHR34665">
    <property type="entry name" value="DUF3741 DOMAIN-CONTAINING PROTEIN"/>
    <property type="match status" value="1"/>
</dbReference>
<gene>
    <name evidence="1" type="ORF">CASFOL_042569</name>
</gene>
<proteinExistence type="predicted"/>
<accession>A0ABD3B834</accession>
<dbReference type="PANTHER" id="PTHR34665:SF4">
    <property type="entry name" value="DUF3741 DOMAIN-CONTAINING PROTEIN"/>
    <property type="match status" value="1"/>
</dbReference>
<keyword evidence="2" id="KW-1185">Reference proteome</keyword>
<evidence type="ECO:0000313" key="2">
    <source>
        <dbReference type="Proteomes" id="UP001632038"/>
    </source>
</evidence>
<dbReference type="EMBL" id="JAVIJP010000113">
    <property type="protein sequence ID" value="KAL3613535.1"/>
    <property type="molecule type" value="Genomic_DNA"/>
</dbReference>
<evidence type="ECO:0000313" key="1">
    <source>
        <dbReference type="EMBL" id="KAL3613535.1"/>
    </source>
</evidence>